<evidence type="ECO:0000256" key="3">
    <source>
        <dbReference type="ARBA" id="ARBA00022525"/>
    </source>
</evidence>
<dbReference type="PANTHER" id="PTHR33657">
    <property type="entry name" value="DOMAIN PROTEIN, PUTATIVE (AFU_ORTHOLOGUE AFUA_5G00600)-RELATED"/>
    <property type="match status" value="1"/>
</dbReference>
<accession>A0ABN8CC55</accession>
<keyword evidence="4" id="KW-0843">Virulence</keyword>
<feature type="signal peptide" evidence="5">
    <location>
        <begin position="1"/>
        <end position="23"/>
    </location>
</feature>
<comment type="similarity">
    <text evidence="2">Belongs to the Necrosis inducing protein (NPP1) family.</text>
</comment>
<reference evidence="6 7" key="1">
    <citation type="submission" date="2021-11" db="EMBL/GenBank/DDBJ databases">
        <authorList>
            <person name="Islam A."/>
            <person name="Islam S."/>
            <person name="Flora M.S."/>
            <person name="Rahman M."/>
            <person name="Ziaur R.M."/>
            <person name="Epstein J.H."/>
            <person name="Hassan M."/>
            <person name="Klassen M."/>
            <person name="Woodard K."/>
            <person name="Webb A."/>
            <person name="Webby R.J."/>
            <person name="El Zowalaty M.E."/>
        </authorList>
    </citation>
    <scope>NUCLEOTIDE SEQUENCE [LARGE SCALE GENOMIC DNA]</scope>
    <source>
        <strain evidence="6">Pf1</strain>
    </source>
</reference>
<protein>
    <submittedName>
        <fullName evidence="6">Uncharacterized protein</fullName>
    </submittedName>
</protein>
<keyword evidence="3" id="KW-0964">Secreted</keyword>
<dbReference type="InterPro" id="IPR008701">
    <property type="entry name" value="NPP1"/>
</dbReference>
<keyword evidence="7" id="KW-1185">Reference proteome</keyword>
<gene>
    <name evidence="6" type="ORF">PFR001_LOCUS6811</name>
</gene>
<sequence length="207" mass="23492">MKIAGFLCIALAGITTVVDHVTAKKAGYIDAPLKACPREIAMGLKFTGVQLGTMANMLLRTHIFFLKEQLPKKGDPFSNDRNDLYHRYGWQTCILWLNNPANKDPKILGVSLSFSKTFENHRDPERFKVDGTAVKVRYVGHLSNDRYSGEYGLEFIDEVGGFQDLILWHQLTEEARCALNLMDWGNGGEMPINDDNFWTSLRKAYPF</sequence>
<comment type="caution">
    <text evidence="6">The sequence shown here is derived from an EMBL/GenBank/DDBJ whole genome shotgun (WGS) entry which is preliminary data.</text>
</comment>
<evidence type="ECO:0000313" key="6">
    <source>
        <dbReference type="EMBL" id="CAH0491552.1"/>
    </source>
</evidence>
<organism evidence="6 7">
    <name type="scientific">Peronospora farinosa</name>
    <dbReference type="NCBI Taxonomy" id="134698"/>
    <lineage>
        <taxon>Eukaryota</taxon>
        <taxon>Sar</taxon>
        <taxon>Stramenopiles</taxon>
        <taxon>Oomycota</taxon>
        <taxon>Peronosporomycetes</taxon>
        <taxon>Peronosporales</taxon>
        <taxon>Peronosporaceae</taxon>
        <taxon>Peronospora</taxon>
    </lineage>
</organism>
<feature type="chain" id="PRO_5045477504" evidence="5">
    <location>
        <begin position="24"/>
        <end position="207"/>
    </location>
</feature>
<name>A0ABN8CC55_9STRA</name>
<dbReference type="PANTHER" id="PTHR33657:SF8">
    <property type="entry name" value="DOMAIN PROTEIN, PUTATIVE (AFU_ORTHOLOGUE AFUA_5G00600)-RELATED"/>
    <property type="match status" value="1"/>
</dbReference>
<evidence type="ECO:0000256" key="2">
    <source>
        <dbReference type="ARBA" id="ARBA00009520"/>
    </source>
</evidence>
<dbReference type="Proteomes" id="UP001157938">
    <property type="component" value="Unassembled WGS sequence"/>
</dbReference>
<evidence type="ECO:0000256" key="1">
    <source>
        <dbReference type="ARBA" id="ARBA00004613"/>
    </source>
</evidence>
<evidence type="ECO:0000256" key="4">
    <source>
        <dbReference type="ARBA" id="ARBA00023026"/>
    </source>
</evidence>
<proteinExistence type="inferred from homology"/>
<dbReference type="Pfam" id="PF05630">
    <property type="entry name" value="NPP1"/>
    <property type="match status" value="1"/>
</dbReference>
<keyword evidence="5" id="KW-0732">Signal</keyword>
<evidence type="ECO:0000313" key="7">
    <source>
        <dbReference type="Proteomes" id="UP001157938"/>
    </source>
</evidence>
<comment type="subcellular location">
    <subcellularLocation>
        <location evidence="1">Secreted</location>
    </subcellularLocation>
</comment>
<dbReference type="EMBL" id="CAKLBC010001354">
    <property type="protein sequence ID" value="CAH0491552.1"/>
    <property type="molecule type" value="Genomic_DNA"/>
</dbReference>
<evidence type="ECO:0000256" key="5">
    <source>
        <dbReference type="SAM" id="SignalP"/>
    </source>
</evidence>